<comment type="subcellular location">
    <subcellularLocation>
        <location evidence="1">Membrane</location>
        <topology evidence="1">Multi-pass membrane protein</topology>
    </subcellularLocation>
</comment>
<sequence>MRRFSYQTPAFARKTAVMTDFSTSRFGRVLGRFTGFTLVSGMGWVLDFCVMGTLVQLGSPVFYANLVGAFCGVTLVYFIAGFKIFEKSRPQSHATLLSFYWLWHACAIAGSSALIAYGSTWLIHIVPDTALRPQTFAGLGAKILLTPISMVGNFLFMRFLLESRKRD</sequence>
<evidence type="ECO:0000256" key="4">
    <source>
        <dbReference type="ARBA" id="ARBA00023136"/>
    </source>
</evidence>
<feature type="domain" description="GtrA/DPMS transmembrane" evidence="6">
    <location>
        <begin position="36"/>
        <end position="160"/>
    </location>
</feature>
<proteinExistence type="predicted"/>
<keyword evidence="2 5" id="KW-0812">Transmembrane</keyword>
<dbReference type="Pfam" id="PF04138">
    <property type="entry name" value="GtrA_DPMS_TM"/>
    <property type="match status" value="1"/>
</dbReference>
<feature type="transmembrane region" description="Helical" evidence="5">
    <location>
        <begin position="101"/>
        <end position="123"/>
    </location>
</feature>
<dbReference type="GO" id="GO:0000271">
    <property type="term" value="P:polysaccharide biosynthetic process"/>
    <property type="evidence" value="ECO:0007669"/>
    <property type="project" value="InterPro"/>
</dbReference>
<evidence type="ECO:0000259" key="6">
    <source>
        <dbReference type="Pfam" id="PF04138"/>
    </source>
</evidence>
<dbReference type="EMBL" id="CYSE01000004">
    <property type="protein sequence ID" value="CUH79471.1"/>
    <property type="molecule type" value="Genomic_DNA"/>
</dbReference>
<reference evidence="7 8" key="1">
    <citation type="submission" date="2015-09" db="EMBL/GenBank/DDBJ databases">
        <authorList>
            <consortium name="Swine Surveillance"/>
        </authorList>
    </citation>
    <scope>NUCLEOTIDE SEQUENCE [LARGE SCALE GENOMIC DNA]</scope>
    <source>
        <strain evidence="7 8">CECT 7648</strain>
    </source>
</reference>
<evidence type="ECO:0000313" key="8">
    <source>
        <dbReference type="Proteomes" id="UP000054935"/>
    </source>
</evidence>
<dbReference type="STRING" id="441103.TRN7648_02489"/>
<name>A0A0P1GD81_9RHOB</name>
<keyword evidence="8" id="KW-1185">Reference proteome</keyword>
<dbReference type="AlphaFoldDB" id="A0A0P1GD81"/>
<feature type="transmembrane region" description="Helical" evidence="5">
    <location>
        <begin position="33"/>
        <end position="55"/>
    </location>
</feature>
<accession>A0A0P1GD81</accession>
<protein>
    <submittedName>
        <fullName evidence="7">GtrA-like protein</fullName>
    </submittedName>
</protein>
<evidence type="ECO:0000256" key="2">
    <source>
        <dbReference type="ARBA" id="ARBA00022692"/>
    </source>
</evidence>
<dbReference type="GO" id="GO:0016020">
    <property type="term" value="C:membrane"/>
    <property type="evidence" value="ECO:0007669"/>
    <property type="project" value="UniProtKB-SubCell"/>
</dbReference>
<dbReference type="InterPro" id="IPR007267">
    <property type="entry name" value="GtrA_DPMS_TM"/>
</dbReference>
<dbReference type="OrthoDB" id="7960806at2"/>
<evidence type="ECO:0000256" key="3">
    <source>
        <dbReference type="ARBA" id="ARBA00022989"/>
    </source>
</evidence>
<feature type="transmembrane region" description="Helical" evidence="5">
    <location>
        <begin position="61"/>
        <end position="80"/>
    </location>
</feature>
<evidence type="ECO:0000256" key="1">
    <source>
        <dbReference type="ARBA" id="ARBA00004141"/>
    </source>
</evidence>
<gene>
    <name evidence="7" type="ORF">TRN7648_02489</name>
</gene>
<feature type="transmembrane region" description="Helical" evidence="5">
    <location>
        <begin position="143"/>
        <end position="161"/>
    </location>
</feature>
<evidence type="ECO:0000313" key="7">
    <source>
        <dbReference type="EMBL" id="CUH79471.1"/>
    </source>
</evidence>
<keyword evidence="4 5" id="KW-0472">Membrane</keyword>
<keyword evidence="3 5" id="KW-1133">Transmembrane helix</keyword>
<evidence type="ECO:0000256" key="5">
    <source>
        <dbReference type="SAM" id="Phobius"/>
    </source>
</evidence>
<organism evidence="7 8">
    <name type="scientific">Tropicibacter naphthalenivorans</name>
    <dbReference type="NCBI Taxonomy" id="441103"/>
    <lineage>
        <taxon>Bacteria</taxon>
        <taxon>Pseudomonadati</taxon>
        <taxon>Pseudomonadota</taxon>
        <taxon>Alphaproteobacteria</taxon>
        <taxon>Rhodobacterales</taxon>
        <taxon>Roseobacteraceae</taxon>
        <taxon>Tropicibacter</taxon>
    </lineage>
</organism>
<dbReference type="Proteomes" id="UP000054935">
    <property type="component" value="Unassembled WGS sequence"/>
</dbReference>